<comment type="caution">
    <text evidence="1">The sequence shown here is derived from an EMBL/GenBank/DDBJ whole genome shotgun (WGS) entry which is preliminary data.</text>
</comment>
<evidence type="ECO:0008006" key="5">
    <source>
        <dbReference type="Google" id="ProtNLM"/>
    </source>
</evidence>
<reference evidence="3 4" key="1">
    <citation type="submission" date="2017-08" db="EMBL/GenBank/DDBJ databases">
        <title>WGS of Clinical strains of the CDC Group NO-1 linked to zoonotic infections in humans.</title>
        <authorList>
            <person name="Bernier A.-M."/>
            <person name="Bernard K."/>
        </authorList>
    </citation>
    <scope>NUCLEOTIDE SEQUENCE [LARGE SCALE GENOMIC DNA]</scope>
    <source>
        <strain evidence="1 3">NML00-0135</strain>
        <strain evidence="2 4">NML79-0751</strain>
    </source>
</reference>
<dbReference type="EMBL" id="NSJD01000008">
    <property type="protein sequence ID" value="PAT40199.1"/>
    <property type="molecule type" value="Genomic_DNA"/>
</dbReference>
<dbReference type="PANTHER" id="PTHR38765:SF1">
    <property type="entry name" value="DUF484 DOMAIN-CONTAINING PROTEIN"/>
    <property type="match status" value="1"/>
</dbReference>
<dbReference type="Gene3D" id="3.30.450.40">
    <property type="match status" value="1"/>
</dbReference>
<dbReference type="InterPro" id="IPR007435">
    <property type="entry name" value="DUF484"/>
</dbReference>
<evidence type="ECO:0000313" key="2">
    <source>
        <dbReference type="EMBL" id="PAT40199.1"/>
    </source>
</evidence>
<accession>A0A2A2ACV8</accession>
<organism evidence="1 3">
    <name type="scientific">Vandammella animalimorsus</name>
    <dbReference type="NCBI Taxonomy" id="2029117"/>
    <lineage>
        <taxon>Bacteria</taxon>
        <taxon>Pseudomonadati</taxon>
        <taxon>Pseudomonadota</taxon>
        <taxon>Betaproteobacteria</taxon>
        <taxon>Burkholderiales</taxon>
        <taxon>Comamonadaceae</taxon>
        <taxon>Vandammella</taxon>
    </lineage>
</organism>
<sequence length="263" mass="28836">MTTTPPVQHAGLATEEDVASYLISNPEFFERFAEVLGTVQLASPHGGKTVSLHERQTLMLREKIKALEASIVEMMGYGSENAQIIEKAHAWTAAMLRERDSARLPALLAEQLQQLFGVPQVYLRLWDLAPAYADLPEVQRVVPESKQHIASLAKPYCGPRGSVEGLQGLAGEGCDLAEVQSIAILPLRAGAAQAQQITFGYLLLTSSDSHRFTQDMGTDLLTRLAELASAAMQRLLPDETIGWIQHQERLARQQSGQAELPLE</sequence>
<dbReference type="Proteomes" id="UP000218054">
    <property type="component" value="Unassembled WGS sequence"/>
</dbReference>
<dbReference type="InterPro" id="IPR029016">
    <property type="entry name" value="GAF-like_dom_sf"/>
</dbReference>
<name>A0A2A2ACV8_9BURK</name>
<evidence type="ECO:0000313" key="3">
    <source>
        <dbReference type="Proteomes" id="UP000218054"/>
    </source>
</evidence>
<dbReference type="PANTHER" id="PTHR38765">
    <property type="entry name" value="DUF484 DOMAIN-CONTAINING PROTEIN"/>
    <property type="match status" value="1"/>
</dbReference>
<accession>A0A2A2ARD2</accession>
<evidence type="ECO:0000313" key="1">
    <source>
        <dbReference type="EMBL" id="PAT35617.1"/>
    </source>
</evidence>
<dbReference type="AlphaFoldDB" id="A0A2A2ACV8"/>
<evidence type="ECO:0000313" key="4">
    <source>
        <dbReference type="Proteomes" id="UP000218644"/>
    </source>
</evidence>
<dbReference type="EMBL" id="NSJB01000013">
    <property type="protein sequence ID" value="PAT35617.1"/>
    <property type="molecule type" value="Genomic_DNA"/>
</dbReference>
<gene>
    <name evidence="2" type="ORF">CK623_06790</name>
    <name evidence="1" type="ORF">CK625_12270</name>
</gene>
<keyword evidence="3" id="KW-1185">Reference proteome</keyword>
<dbReference type="Pfam" id="PF04340">
    <property type="entry name" value="DUF484"/>
    <property type="match status" value="1"/>
</dbReference>
<dbReference type="Proteomes" id="UP000218644">
    <property type="component" value="Unassembled WGS sequence"/>
</dbReference>
<protein>
    <recommendedName>
        <fullName evidence="5">DUF484 family protein</fullName>
    </recommendedName>
</protein>
<proteinExistence type="predicted"/>
<dbReference type="RefSeq" id="WP_095540612.1">
    <property type="nucleotide sequence ID" value="NZ_NSJB01000013.1"/>
</dbReference>